<sequence>MLSRDASDAPGLWIEAVATAQEPWRFESDLPVRALGLTQAIRSAAQAAGTEIASLDFHASGMTGEGWYAKEVNLALSRCLERKKSDFPHLIVTRSVGETGAAAPLLSLAWLAALMGRTTTGPGSAGLLHFAGDDGQRSALVVRHRTASSLAK</sequence>
<evidence type="ECO:0000313" key="1">
    <source>
        <dbReference type="EMBL" id="NHZ61870.1"/>
    </source>
</evidence>
<dbReference type="Proteomes" id="UP000610594">
    <property type="component" value="Unassembled WGS sequence"/>
</dbReference>
<evidence type="ECO:0008006" key="3">
    <source>
        <dbReference type="Google" id="ProtNLM"/>
    </source>
</evidence>
<keyword evidence="2" id="KW-1185">Reference proteome</keyword>
<gene>
    <name evidence="1" type="ORF">F1735_06075</name>
</gene>
<organism evidence="1 2">
    <name type="scientific">Massilia genomosp. 1</name>
    <dbReference type="NCBI Taxonomy" id="2609280"/>
    <lineage>
        <taxon>Bacteria</taxon>
        <taxon>Pseudomonadati</taxon>
        <taxon>Pseudomonadota</taxon>
        <taxon>Betaproteobacteria</taxon>
        <taxon>Burkholderiales</taxon>
        <taxon>Oxalobacteraceae</taxon>
        <taxon>Telluria group</taxon>
        <taxon>Massilia</taxon>
    </lineage>
</organism>
<protein>
    <recommendedName>
        <fullName evidence="3">3-oxoacyl-ACP synthase</fullName>
    </recommendedName>
</protein>
<dbReference type="RefSeq" id="WP_167236093.1">
    <property type="nucleotide sequence ID" value="NZ_WHJF01000010.1"/>
</dbReference>
<name>A0ABX0MMN0_9BURK</name>
<dbReference type="EMBL" id="WHJF01000010">
    <property type="protein sequence ID" value="NHZ61870.1"/>
    <property type="molecule type" value="Genomic_DNA"/>
</dbReference>
<accession>A0ABX0MMN0</accession>
<reference evidence="1 2" key="1">
    <citation type="submission" date="2019-10" db="EMBL/GenBank/DDBJ databases">
        <title>Taxonomy of Antarctic Massilia spp.: description of Massilia rubra sp. nov., Massilia aquatica sp. nov., Massilia mucilaginosa sp. nov., Massilia frigida sp. nov. isolated from streams, lakes and regoliths.</title>
        <authorList>
            <person name="Holochova P."/>
            <person name="Sedlacek I."/>
            <person name="Kralova S."/>
            <person name="Maslanova I."/>
            <person name="Busse H.-J."/>
            <person name="Stankova E."/>
            <person name="Vrbovska V."/>
            <person name="Kovarovic V."/>
            <person name="Bartak M."/>
            <person name="Svec P."/>
            <person name="Pantucek R."/>
        </authorList>
    </citation>
    <scope>NUCLEOTIDE SEQUENCE [LARGE SCALE GENOMIC DNA]</scope>
    <source>
        <strain evidence="1 2">CCM 8694</strain>
    </source>
</reference>
<evidence type="ECO:0000313" key="2">
    <source>
        <dbReference type="Proteomes" id="UP000610594"/>
    </source>
</evidence>
<comment type="caution">
    <text evidence="1">The sequence shown here is derived from an EMBL/GenBank/DDBJ whole genome shotgun (WGS) entry which is preliminary data.</text>
</comment>
<proteinExistence type="predicted"/>